<sequence length="77" mass="8725">MPLIQVLNASPRDDETKRRLIAELTETYARVMHMKPDTIRVVIQELPRENWGVGGVTLADSGQDESIPPRRMRPSGQ</sequence>
<evidence type="ECO:0000259" key="4">
    <source>
        <dbReference type="Pfam" id="PF01361"/>
    </source>
</evidence>
<evidence type="ECO:0000256" key="2">
    <source>
        <dbReference type="ARBA" id="ARBA00023235"/>
    </source>
</evidence>
<feature type="domain" description="4-oxalocrotonate tautomerase-like" evidence="4">
    <location>
        <begin position="2"/>
        <end position="60"/>
    </location>
</feature>
<dbReference type="Pfam" id="PF01361">
    <property type="entry name" value="Tautomerase"/>
    <property type="match status" value="1"/>
</dbReference>
<proteinExistence type="inferred from homology"/>
<keyword evidence="2" id="KW-0413">Isomerase</keyword>
<gene>
    <name evidence="5" type="ORF">GCM10023198_24200</name>
</gene>
<dbReference type="Proteomes" id="UP001500843">
    <property type="component" value="Unassembled WGS sequence"/>
</dbReference>
<dbReference type="PANTHER" id="PTHR35530:SF1">
    <property type="entry name" value="2-HYDROXYMUCONATE TAUTOMERASE"/>
    <property type="match status" value="1"/>
</dbReference>
<organism evidence="5 6">
    <name type="scientific">Promicromonospora umidemergens</name>
    <dbReference type="NCBI Taxonomy" id="629679"/>
    <lineage>
        <taxon>Bacteria</taxon>
        <taxon>Bacillati</taxon>
        <taxon>Actinomycetota</taxon>
        <taxon>Actinomycetes</taxon>
        <taxon>Micrococcales</taxon>
        <taxon>Promicromonosporaceae</taxon>
        <taxon>Promicromonospora</taxon>
    </lineage>
</organism>
<comment type="caution">
    <text evidence="5">The sequence shown here is derived from an EMBL/GenBank/DDBJ whole genome shotgun (WGS) entry which is preliminary data.</text>
</comment>
<name>A0ABP8XB07_9MICO</name>
<evidence type="ECO:0000313" key="5">
    <source>
        <dbReference type="EMBL" id="GAA4702142.1"/>
    </source>
</evidence>
<dbReference type="PANTHER" id="PTHR35530">
    <property type="entry name" value="TAUTOMERASE-RELATED"/>
    <property type="match status" value="1"/>
</dbReference>
<dbReference type="RefSeq" id="WP_253867424.1">
    <property type="nucleotide sequence ID" value="NZ_BAABHM010000011.1"/>
</dbReference>
<dbReference type="SUPFAM" id="SSF55331">
    <property type="entry name" value="Tautomerase/MIF"/>
    <property type="match status" value="1"/>
</dbReference>
<dbReference type="InterPro" id="IPR004370">
    <property type="entry name" value="4-OT-like_dom"/>
</dbReference>
<evidence type="ECO:0000313" key="6">
    <source>
        <dbReference type="Proteomes" id="UP001500843"/>
    </source>
</evidence>
<dbReference type="InterPro" id="IPR014347">
    <property type="entry name" value="Tautomerase/MIF_sf"/>
</dbReference>
<keyword evidence="6" id="KW-1185">Reference proteome</keyword>
<protein>
    <recommendedName>
        <fullName evidence="4">4-oxalocrotonate tautomerase-like domain-containing protein</fullName>
    </recommendedName>
</protein>
<evidence type="ECO:0000256" key="3">
    <source>
        <dbReference type="SAM" id="MobiDB-lite"/>
    </source>
</evidence>
<reference evidence="6" key="1">
    <citation type="journal article" date="2019" name="Int. J. Syst. Evol. Microbiol.">
        <title>The Global Catalogue of Microorganisms (GCM) 10K type strain sequencing project: providing services to taxonomists for standard genome sequencing and annotation.</title>
        <authorList>
            <consortium name="The Broad Institute Genomics Platform"/>
            <consortium name="The Broad Institute Genome Sequencing Center for Infectious Disease"/>
            <person name="Wu L."/>
            <person name="Ma J."/>
        </authorList>
    </citation>
    <scope>NUCLEOTIDE SEQUENCE [LARGE SCALE GENOMIC DNA]</scope>
    <source>
        <strain evidence="6">JCM 17975</strain>
    </source>
</reference>
<accession>A0ABP8XB07</accession>
<feature type="region of interest" description="Disordered" evidence="3">
    <location>
        <begin position="56"/>
        <end position="77"/>
    </location>
</feature>
<comment type="similarity">
    <text evidence="1">Belongs to the 4-oxalocrotonate tautomerase family.</text>
</comment>
<dbReference type="EMBL" id="BAABHM010000011">
    <property type="protein sequence ID" value="GAA4702142.1"/>
    <property type="molecule type" value="Genomic_DNA"/>
</dbReference>
<dbReference type="Gene3D" id="3.30.429.10">
    <property type="entry name" value="Macrophage Migration Inhibitory Factor"/>
    <property type="match status" value="1"/>
</dbReference>
<evidence type="ECO:0000256" key="1">
    <source>
        <dbReference type="ARBA" id="ARBA00006723"/>
    </source>
</evidence>